<dbReference type="InterPro" id="IPR028992">
    <property type="entry name" value="Hedgehog/Intein_dom"/>
</dbReference>
<dbReference type="RefSeq" id="WP_081847078.1">
    <property type="nucleotide sequence ID" value="NZ_AUNB01000029.1"/>
</dbReference>
<accession>A0A074JRW5</accession>
<dbReference type="OrthoDB" id="7873527at2"/>
<dbReference type="eggNOG" id="COG2931">
    <property type="taxonomic scope" value="Bacteria"/>
</dbReference>
<dbReference type="Proteomes" id="UP000027471">
    <property type="component" value="Unassembled WGS sequence"/>
</dbReference>
<evidence type="ECO:0000313" key="2">
    <source>
        <dbReference type="EMBL" id="KEO59199.1"/>
    </source>
</evidence>
<name>A0A074JRW5_9RHOB</name>
<dbReference type="Pfam" id="PF13403">
    <property type="entry name" value="Hint_2"/>
    <property type="match status" value="1"/>
</dbReference>
<reference evidence="2 3" key="1">
    <citation type="journal article" date="2015" name="Antonie Van Leeuwenhoek">
        <title>Thioclava indica sp. nov., isolated from surface seawater of the Indian Ocean.</title>
        <authorList>
            <person name="Liu Y."/>
            <person name="Lai Q."/>
            <person name="Du J."/>
            <person name="Xu H."/>
            <person name="Jiang L."/>
            <person name="Shao Z."/>
        </authorList>
    </citation>
    <scope>NUCLEOTIDE SEQUENCE [LARGE SCALE GENOMIC DNA]</scope>
    <source>
        <strain evidence="2 3">DT23-4</strain>
    </source>
</reference>
<sequence>MDRTGPGCNGASALLQGLIDLKADARAHACADSRELAGAIAQGARIYTLEGALPVEYLEPGDRIVTRSGTRKLRAVVRGDYVGPLVRVAPGALGHDRPGAPLLLGPQARLLLRDWRVELIYGKREALVTASSVVDGQYVTKGTARARMFALQFDTPEVIYADGVEIAMTPARVTA</sequence>
<proteinExistence type="predicted"/>
<dbReference type="AlphaFoldDB" id="A0A074JRW5"/>
<organism evidence="2 3">
    <name type="scientific">Thioclava indica</name>
    <dbReference type="NCBI Taxonomy" id="1353528"/>
    <lineage>
        <taxon>Bacteria</taxon>
        <taxon>Pseudomonadati</taxon>
        <taxon>Pseudomonadota</taxon>
        <taxon>Alphaproteobacteria</taxon>
        <taxon>Rhodobacterales</taxon>
        <taxon>Paracoccaceae</taxon>
        <taxon>Thioclava</taxon>
    </lineage>
</organism>
<dbReference type="EMBL" id="AUNB01000029">
    <property type="protein sequence ID" value="KEO59199.1"/>
    <property type="molecule type" value="Genomic_DNA"/>
</dbReference>
<comment type="caution">
    <text evidence="2">The sequence shown here is derived from an EMBL/GenBank/DDBJ whole genome shotgun (WGS) entry which is preliminary data.</text>
</comment>
<gene>
    <name evidence="2" type="ORF">DT23_03740</name>
</gene>
<keyword evidence="3" id="KW-1185">Reference proteome</keyword>
<feature type="domain" description="Hedgehog/Intein (Hint)" evidence="1">
    <location>
        <begin position="41"/>
        <end position="165"/>
    </location>
</feature>
<evidence type="ECO:0000313" key="3">
    <source>
        <dbReference type="Proteomes" id="UP000027471"/>
    </source>
</evidence>
<dbReference type="STRING" id="1353528.DT23_03740"/>
<protein>
    <recommendedName>
        <fullName evidence="1">Hedgehog/Intein (Hint) domain-containing protein</fullName>
    </recommendedName>
</protein>
<evidence type="ECO:0000259" key="1">
    <source>
        <dbReference type="Pfam" id="PF13403"/>
    </source>
</evidence>